<dbReference type="Proteomes" id="UP000298180">
    <property type="component" value="Unassembled WGS sequence"/>
</dbReference>
<comment type="similarity">
    <text evidence="1">Belongs to the UPF0065 (bug) family.</text>
</comment>
<dbReference type="InterPro" id="IPR042100">
    <property type="entry name" value="Bug_dom1"/>
</dbReference>
<dbReference type="CDD" id="cd07012">
    <property type="entry name" value="PBP2_Bug_TTT"/>
    <property type="match status" value="1"/>
</dbReference>
<dbReference type="Gene3D" id="3.40.190.10">
    <property type="entry name" value="Periplasmic binding protein-like II"/>
    <property type="match status" value="1"/>
</dbReference>
<dbReference type="Gene3D" id="3.40.190.150">
    <property type="entry name" value="Bordetella uptake gene, domain 1"/>
    <property type="match status" value="1"/>
</dbReference>
<protein>
    <submittedName>
        <fullName evidence="3">Tripartite tricarboxylate transporter substrate binding protein</fullName>
    </submittedName>
</protein>
<gene>
    <name evidence="3" type="ORF">EZ313_02770</name>
</gene>
<proteinExistence type="inferred from homology"/>
<keyword evidence="4" id="KW-1185">Reference proteome</keyword>
<dbReference type="OrthoDB" id="8683264at2"/>
<reference evidence="3 4" key="1">
    <citation type="submission" date="2019-03" db="EMBL/GenBank/DDBJ databases">
        <title>Ramlibacter henchirensis DSM 14656, whole genome shotgun sequence.</title>
        <authorList>
            <person name="Zhang X."/>
            <person name="Feng G."/>
            <person name="Zhu H."/>
        </authorList>
    </citation>
    <scope>NUCLEOTIDE SEQUENCE [LARGE SCALE GENOMIC DNA]</scope>
    <source>
        <strain evidence="3 4">DSM 14656</strain>
    </source>
</reference>
<feature type="signal peptide" evidence="2">
    <location>
        <begin position="1"/>
        <end position="26"/>
    </location>
</feature>
<organism evidence="3 4">
    <name type="scientific">Ramlibacter henchirensis</name>
    <dbReference type="NCBI Taxonomy" id="204072"/>
    <lineage>
        <taxon>Bacteria</taxon>
        <taxon>Pseudomonadati</taxon>
        <taxon>Pseudomonadota</taxon>
        <taxon>Betaproteobacteria</taxon>
        <taxon>Burkholderiales</taxon>
        <taxon>Comamonadaceae</taxon>
        <taxon>Ramlibacter</taxon>
    </lineage>
</organism>
<accession>A0A4Z0C422</accession>
<dbReference type="InterPro" id="IPR005064">
    <property type="entry name" value="BUG"/>
</dbReference>
<evidence type="ECO:0000313" key="4">
    <source>
        <dbReference type="Proteomes" id="UP000298180"/>
    </source>
</evidence>
<dbReference type="PANTHER" id="PTHR42928:SF5">
    <property type="entry name" value="BLR1237 PROTEIN"/>
    <property type="match status" value="1"/>
</dbReference>
<dbReference type="RefSeq" id="WP_135261686.1">
    <property type="nucleotide sequence ID" value="NZ_SMLM01000001.1"/>
</dbReference>
<dbReference type="SUPFAM" id="SSF53850">
    <property type="entry name" value="Periplasmic binding protein-like II"/>
    <property type="match status" value="1"/>
</dbReference>
<sequence length="326" mass="34593">MRPTRRLLLGSVASLVLASTCGVAAAQDFPSRPIKLVIPQAPGSGADVVGRMLADFMAKDLKQSVVVDNKPGANGIIASQLVQREAPDGHTVLLTSVSLVSFNQFLYKNVPYDPLRDFTFVAPVADAGFVLVASNNSGIKSWDDLVKRAKAQPEGLTFASAGLGNSTHLYTEMIGLRSGFKLRHIPYKSSGPALMAVVAGEADVMTATTATALAQIKAGKVVGLAQSGEARSPQLSDLPLLKELTPNVPALPGWYALVGPAKMDANATQKLAASVNRFLADPAMKQKLVDQFLFPIPGTPADIQKRAENEARIWGGLIRDLKIQID</sequence>
<dbReference type="EMBL" id="SMLM01000001">
    <property type="protein sequence ID" value="TFZ05604.1"/>
    <property type="molecule type" value="Genomic_DNA"/>
</dbReference>
<dbReference type="Pfam" id="PF03401">
    <property type="entry name" value="TctC"/>
    <property type="match status" value="1"/>
</dbReference>
<dbReference type="PIRSF" id="PIRSF017082">
    <property type="entry name" value="YflP"/>
    <property type="match status" value="1"/>
</dbReference>
<dbReference type="AlphaFoldDB" id="A0A4Z0C422"/>
<dbReference type="PANTHER" id="PTHR42928">
    <property type="entry name" value="TRICARBOXYLATE-BINDING PROTEIN"/>
    <property type="match status" value="1"/>
</dbReference>
<keyword evidence="2" id="KW-0732">Signal</keyword>
<comment type="caution">
    <text evidence="3">The sequence shown here is derived from an EMBL/GenBank/DDBJ whole genome shotgun (WGS) entry which is preliminary data.</text>
</comment>
<name>A0A4Z0C422_9BURK</name>
<evidence type="ECO:0000256" key="1">
    <source>
        <dbReference type="ARBA" id="ARBA00006987"/>
    </source>
</evidence>
<evidence type="ECO:0000313" key="3">
    <source>
        <dbReference type="EMBL" id="TFZ05604.1"/>
    </source>
</evidence>
<evidence type="ECO:0000256" key="2">
    <source>
        <dbReference type="SAM" id="SignalP"/>
    </source>
</evidence>
<feature type="chain" id="PRO_5021436228" evidence="2">
    <location>
        <begin position="27"/>
        <end position="326"/>
    </location>
</feature>